<comment type="cofactor">
    <cofactor evidence="1">
        <name>[4Fe-4S] cluster</name>
        <dbReference type="ChEBI" id="CHEBI:49883"/>
    </cofactor>
</comment>
<protein>
    <recommendedName>
        <fullName evidence="9">ATP-dependent helicase DinG</fullName>
        <ecNumber evidence="7">5.6.2.3</ecNumber>
    </recommendedName>
    <alternativeName>
        <fullName evidence="10">DNA 5'-3' helicase DinG</fullName>
    </alternativeName>
</protein>
<keyword evidence="3" id="KW-0378">Hydrolase</keyword>
<evidence type="ECO:0000313" key="12">
    <source>
        <dbReference type="EMBL" id="ANI91908.1"/>
    </source>
</evidence>
<keyword evidence="5" id="KW-0067">ATP-binding</keyword>
<dbReference type="GO" id="GO:0043139">
    <property type="term" value="F:5'-3' DNA helicase activity"/>
    <property type="evidence" value="ECO:0007669"/>
    <property type="project" value="UniProtKB-EC"/>
</dbReference>
<comment type="similarity">
    <text evidence="6">Belongs to the helicase family. DinG subfamily.</text>
</comment>
<evidence type="ECO:0000256" key="8">
    <source>
        <dbReference type="ARBA" id="ARBA00048954"/>
    </source>
</evidence>
<keyword evidence="4 12" id="KW-0347">Helicase</keyword>
<dbReference type="GO" id="GO:0003676">
    <property type="term" value="F:nucleic acid binding"/>
    <property type="evidence" value="ECO:0007669"/>
    <property type="project" value="InterPro"/>
</dbReference>
<keyword evidence="2" id="KW-0547">Nucleotide-binding</keyword>
<feature type="domain" description="Helicase ATP-binding" evidence="11">
    <location>
        <begin position="6"/>
        <end position="302"/>
    </location>
</feature>
<dbReference type="EC" id="5.6.2.3" evidence="7"/>
<dbReference type="KEGG" id="dtm:BJL86_1117"/>
<dbReference type="SUPFAM" id="SSF52540">
    <property type="entry name" value="P-loop containing nucleoside triphosphate hydrolases"/>
    <property type="match status" value="1"/>
</dbReference>
<dbReference type="STRING" id="499555.BJL86_1117"/>
<dbReference type="GO" id="GO:0006139">
    <property type="term" value="P:nucleobase-containing compound metabolic process"/>
    <property type="evidence" value="ECO:0007669"/>
    <property type="project" value="InterPro"/>
</dbReference>
<dbReference type="AlphaFoldDB" id="A0A173LK75"/>
<evidence type="ECO:0000256" key="9">
    <source>
        <dbReference type="ARBA" id="ARBA00073590"/>
    </source>
</evidence>
<dbReference type="InterPro" id="IPR006555">
    <property type="entry name" value="ATP-dep_Helicase_C"/>
</dbReference>
<dbReference type="GO" id="GO:0005524">
    <property type="term" value="F:ATP binding"/>
    <property type="evidence" value="ECO:0007669"/>
    <property type="project" value="UniProtKB-KW"/>
</dbReference>
<evidence type="ECO:0000256" key="5">
    <source>
        <dbReference type="ARBA" id="ARBA00022840"/>
    </source>
</evidence>
<dbReference type="InterPro" id="IPR045028">
    <property type="entry name" value="DinG/Rad3-like"/>
</dbReference>
<dbReference type="PROSITE" id="PS51193">
    <property type="entry name" value="HELICASE_ATP_BIND_2"/>
    <property type="match status" value="1"/>
</dbReference>
<evidence type="ECO:0000256" key="4">
    <source>
        <dbReference type="ARBA" id="ARBA00022806"/>
    </source>
</evidence>
<dbReference type="InterPro" id="IPR014001">
    <property type="entry name" value="Helicase_ATP-bd"/>
</dbReference>
<evidence type="ECO:0000256" key="6">
    <source>
        <dbReference type="ARBA" id="ARBA00038058"/>
    </source>
</evidence>
<dbReference type="FunFam" id="3.40.50.300:FF:000437">
    <property type="entry name" value="ATP-dependent DNA helicase DinG"/>
    <property type="match status" value="1"/>
</dbReference>
<accession>A0A173LK75</accession>
<reference evidence="12 13" key="1">
    <citation type="submission" date="2016-06" db="EMBL/GenBank/DDBJ databases">
        <title>Complete genome sequence of a saline-alkali tolerant type strain Dietzia timorensis ID05-A0528T.</title>
        <authorList>
            <person name="Wu X."/>
        </authorList>
    </citation>
    <scope>NUCLEOTIDE SEQUENCE [LARGE SCALE GENOMIC DNA]</scope>
    <source>
        <strain evidence="12 13">ID05-A0528</strain>
    </source>
</reference>
<evidence type="ECO:0000313" key="13">
    <source>
        <dbReference type="Proteomes" id="UP000186104"/>
    </source>
</evidence>
<dbReference type="Pfam" id="PF00270">
    <property type="entry name" value="DEAD"/>
    <property type="match status" value="1"/>
</dbReference>
<evidence type="ECO:0000256" key="3">
    <source>
        <dbReference type="ARBA" id="ARBA00022801"/>
    </source>
</evidence>
<evidence type="ECO:0000256" key="7">
    <source>
        <dbReference type="ARBA" id="ARBA00044969"/>
    </source>
</evidence>
<organism evidence="12 13">
    <name type="scientific">Dietzia timorensis</name>
    <dbReference type="NCBI Taxonomy" id="499555"/>
    <lineage>
        <taxon>Bacteria</taxon>
        <taxon>Bacillati</taxon>
        <taxon>Actinomycetota</taxon>
        <taxon>Actinomycetes</taxon>
        <taxon>Mycobacteriales</taxon>
        <taxon>Dietziaceae</taxon>
        <taxon>Dietzia</taxon>
    </lineage>
</organism>
<dbReference type="Gene3D" id="3.40.50.300">
    <property type="entry name" value="P-loop containing nucleotide triphosphate hydrolases"/>
    <property type="match status" value="2"/>
</dbReference>
<sequence length="697" mass="73395">MPELLDTAVAALGGTRREGQIRMAKAVGDSMSSGEHLAVQAGTGTGKSMAYLVPSIRHAATSGTPVVVSTATLALQNQLVERDLPRLAEALEPELGTTPSYAILKGRGNYLCLNRVRSGPADQSEELDLFDSPAQGAPAGGPTSWLGKEISRLHDWADETETGDRDELERGVSDLAWRQVSVTARECMGSLCPDFNDCFAEAAREEAAQADVVVTNHALLAIDAMTDAAILPEHDVVVIDEAHELSDRVTGVSTAELTGAAVSAAAKRARKYASDSTVQRLEETADGLSMALAEAKPDRWDHIDDDCEMAIGAVREAAANARATIAAAKPGEAANDPEATSARRKAAAALDEIAEAAERILASFDRPLTERLEIVWLSDENRRGLVLRVAPLTVAGLLRTRLFAESTVILTSATLTTGGNFAALATAWGLPRATETSGSAGSASSSAELIPAEKSLGSADSESGASDEVHLRWTGMDVGSPFDYGTHGILYVAKHLPGPGRDGASEETKAEMVSLVKAAGGRTLGLFSSMRGAKEAAEVLRERLDTPVLLQNEDSMPNLVRRFAEDPATTLVGTLTLWQGVDVPGDSLSLVLIDRIPFPRPDDPLLSARQRAIGSHGGNGFLAVAGNHAALLLAQGVGRLIRSTNDRGVVAILDSRLVTARYGSFLRASLPPFWETTDSKVAHGALERLNAASTASS</sequence>
<dbReference type="Proteomes" id="UP000186104">
    <property type="component" value="Chromosome"/>
</dbReference>
<dbReference type="SMART" id="SM00491">
    <property type="entry name" value="HELICc2"/>
    <property type="match status" value="1"/>
</dbReference>
<evidence type="ECO:0000256" key="2">
    <source>
        <dbReference type="ARBA" id="ARBA00022741"/>
    </source>
</evidence>
<dbReference type="GO" id="GO:0016818">
    <property type="term" value="F:hydrolase activity, acting on acid anhydrides, in phosphorus-containing anhydrides"/>
    <property type="evidence" value="ECO:0007669"/>
    <property type="project" value="InterPro"/>
</dbReference>
<dbReference type="InterPro" id="IPR027417">
    <property type="entry name" value="P-loop_NTPase"/>
</dbReference>
<name>A0A173LK75_9ACTN</name>
<dbReference type="InterPro" id="IPR014013">
    <property type="entry name" value="Helic_SF1/SF2_ATP-bd_DinG/Rad3"/>
</dbReference>
<dbReference type="PANTHER" id="PTHR11472:SF34">
    <property type="entry name" value="REGULATOR OF TELOMERE ELONGATION HELICASE 1"/>
    <property type="match status" value="1"/>
</dbReference>
<dbReference type="Pfam" id="PF13307">
    <property type="entry name" value="Helicase_C_2"/>
    <property type="match status" value="1"/>
</dbReference>
<keyword evidence="13" id="KW-1185">Reference proteome</keyword>
<dbReference type="SMART" id="SM00487">
    <property type="entry name" value="DEXDc"/>
    <property type="match status" value="1"/>
</dbReference>
<evidence type="ECO:0000256" key="1">
    <source>
        <dbReference type="ARBA" id="ARBA00001966"/>
    </source>
</evidence>
<dbReference type="InterPro" id="IPR011545">
    <property type="entry name" value="DEAD/DEAH_box_helicase_dom"/>
</dbReference>
<comment type="catalytic activity">
    <reaction evidence="8">
        <text>ATP + H2O = ADP + phosphate + H(+)</text>
        <dbReference type="Rhea" id="RHEA:13065"/>
        <dbReference type="ChEBI" id="CHEBI:15377"/>
        <dbReference type="ChEBI" id="CHEBI:15378"/>
        <dbReference type="ChEBI" id="CHEBI:30616"/>
        <dbReference type="ChEBI" id="CHEBI:43474"/>
        <dbReference type="ChEBI" id="CHEBI:456216"/>
        <dbReference type="EC" id="5.6.2.3"/>
    </reaction>
</comment>
<proteinExistence type="inferred from homology"/>
<dbReference type="PANTHER" id="PTHR11472">
    <property type="entry name" value="DNA REPAIR DEAD HELICASE RAD3/XP-D SUBFAMILY MEMBER"/>
    <property type="match status" value="1"/>
</dbReference>
<evidence type="ECO:0000259" key="11">
    <source>
        <dbReference type="PROSITE" id="PS51193"/>
    </source>
</evidence>
<evidence type="ECO:0000256" key="10">
    <source>
        <dbReference type="ARBA" id="ARBA00079061"/>
    </source>
</evidence>
<dbReference type="EMBL" id="CP015961">
    <property type="protein sequence ID" value="ANI91908.1"/>
    <property type="molecule type" value="Genomic_DNA"/>
</dbReference>
<gene>
    <name evidence="12" type="ORF">BJL86_1117</name>
</gene>